<keyword evidence="3" id="KW-1185">Reference proteome</keyword>
<dbReference type="EMBL" id="AP018449">
    <property type="protein sequence ID" value="BBB90831.1"/>
    <property type="molecule type" value="Genomic_DNA"/>
</dbReference>
<organism evidence="2 3">
    <name type="scientific">Methylomusa anaerophila</name>
    <dbReference type="NCBI Taxonomy" id="1930071"/>
    <lineage>
        <taxon>Bacteria</taxon>
        <taxon>Bacillati</taxon>
        <taxon>Bacillota</taxon>
        <taxon>Negativicutes</taxon>
        <taxon>Selenomonadales</taxon>
        <taxon>Sporomusaceae</taxon>
        <taxon>Methylomusa</taxon>
    </lineage>
</organism>
<protein>
    <recommendedName>
        <fullName evidence="1">ASCH domain-containing protein</fullName>
    </recommendedName>
</protein>
<dbReference type="KEGG" id="mana:MAMMFC1_01493"/>
<dbReference type="Proteomes" id="UP000276437">
    <property type="component" value="Chromosome"/>
</dbReference>
<dbReference type="Gene3D" id="2.30.130.30">
    <property type="entry name" value="Hypothetical protein"/>
    <property type="match status" value="1"/>
</dbReference>
<evidence type="ECO:0000259" key="1">
    <source>
        <dbReference type="SMART" id="SM01022"/>
    </source>
</evidence>
<sequence length="131" mass="15344">MSVLLSIRPQYVDEILNGNKKYEFRKSQFKNTDVERVYMYSTAPIKKIVGFFRIKSITVDAPERLWVKFSDKAGINKDSFFKYFGDRPEGIAIEIGDVTVYDYPVEPQDYFPNFVPPQSFCYINDSCLKHE</sequence>
<accession>A0A348AID3</accession>
<name>A0A348AID3_9FIRM</name>
<dbReference type="InterPro" id="IPR015947">
    <property type="entry name" value="PUA-like_sf"/>
</dbReference>
<dbReference type="SUPFAM" id="SSF88697">
    <property type="entry name" value="PUA domain-like"/>
    <property type="match status" value="1"/>
</dbReference>
<dbReference type="OrthoDB" id="9800495at2"/>
<feature type="domain" description="ASCH" evidence="1">
    <location>
        <begin position="5"/>
        <end position="99"/>
    </location>
</feature>
<dbReference type="InterPro" id="IPR007374">
    <property type="entry name" value="ASCH_domain"/>
</dbReference>
<evidence type="ECO:0000313" key="2">
    <source>
        <dbReference type="EMBL" id="BBB90831.1"/>
    </source>
</evidence>
<reference evidence="2 3" key="1">
    <citation type="journal article" date="2018" name="Int. J. Syst. Evol. Microbiol.">
        <title>Methylomusa anaerophila gen. nov., sp. nov., an anaerobic methanol-utilizing bacterium isolated from a microbial fuel cell.</title>
        <authorList>
            <person name="Amano N."/>
            <person name="Yamamuro A."/>
            <person name="Miyahara M."/>
            <person name="Kouzuma A."/>
            <person name="Abe T."/>
            <person name="Watanabe K."/>
        </authorList>
    </citation>
    <scope>NUCLEOTIDE SEQUENCE [LARGE SCALE GENOMIC DNA]</scope>
    <source>
        <strain evidence="2 3">MMFC1</strain>
    </source>
</reference>
<dbReference type="RefSeq" id="WP_126307787.1">
    <property type="nucleotide sequence ID" value="NZ_AP018449.1"/>
</dbReference>
<gene>
    <name evidence="2" type="ORF">MAMMFC1_01493</name>
</gene>
<evidence type="ECO:0000313" key="3">
    <source>
        <dbReference type="Proteomes" id="UP000276437"/>
    </source>
</evidence>
<proteinExistence type="predicted"/>
<dbReference type="AlphaFoldDB" id="A0A348AID3"/>
<dbReference type="SMART" id="SM01022">
    <property type="entry name" value="ASCH"/>
    <property type="match status" value="1"/>
</dbReference>